<dbReference type="InterPro" id="IPR050320">
    <property type="entry name" value="N5-glutamine_MTase"/>
</dbReference>
<dbReference type="EMBL" id="BAFB01000108">
    <property type="protein sequence ID" value="GAB34411.1"/>
    <property type="molecule type" value="Genomic_DNA"/>
</dbReference>
<dbReference type="STRING" id="1108044.GOOTI_108_00030"/>
<dbReference type="SUPFAM" id="SSF53335">
    <property type="entry name" value="S-adenosyl-L-methionine-dependent methyltransferases"/>
    <property type="match status" value="1"/>
</dbReference>
<dbReference type="Proteomes" id="UP000005038">
    <property type="component" value="Unassembled WGS sequence"/>
</dbReference>
<gene>
    <name evidence="2" type="ORF">GOOTI_108_00030</name>
</gene>
<dbReference type="InterPro" id="IPR029063">
    <property type="entry name" value="SAM-dependent_MTases_sf"/>
</dbReference>
<comment type="caution">
    <text evidence="2">The sequence shown here is derived from an EMBL/GenBank/DDBJ whole genome shotgun (WGS) entry which is preliminary data.</text>
</comment>
<dbReference type="Gene3D" id="3.40.50.150">
    <property type="entry name" value="Vaccinia Virus protein VP39"/>
    <property type="match status" value="1"/>
</dbReference>
<reference evidence="2" key="1">
    <citation type="submission" date="2012-02" db="EMBL/GenBank/DDBJ databases">
        <title>Whole genome shotgun sequence of Gordonia otitidis NBRC 100426.</title>
        <authorList>
            <person name="Yoshida I."/>
            <person name="Hosoyama A."/>
            <person name="Tsuchikane K."/>
            <person name="Katsumata H."/>
            <person name="Yamazaki S."/>
            <person name="Fujita N."/>
        </authorList>
    </citation>
    <scope>NUCLEOTIDE SEQUENCE [LARGE SCALE GENOMIC DNA]</scope>
    <source>
        <strain evidence="2">NBRC 100426</strain>
    </source>
</reference>
<evidence type="ECO:0000313" key="3">
    <source>
        <dbReference type="Proteomes" id="UP000005038"/>
    </source>
</evidence>
<sequence length="263" mass="28030">MFAEEEAAILLDAARDCGDLSEMTARRCAGEPLEHVVGTVRFGAVDLRVGPGVFIPRQRSLLLAEAARDAVRNRASSRPAHGRAGASDAQLCDRPVVVEAYCGVAPIAASVADRVAGTRIHVVDVDATALEYARRNLPTSARIHRGDGLSALPDELRGRVDVIAAVPPYVPDRAVEFLPHETEHEPRAALFAGPEGLDHIRRLALEAGDWLADGGVLLMEMNAAQAEQLLAETSDVWGGAHSVVGADEQTAVVRLVRRHRAAG</sequence>
<evidence type="ECO:0000313" key="2">
    <source>
        <dbReference type="EMBL" id="GAB34411.1"/>
    </source>
</evidence>
<keyword evidence="3" id="KW-1185">Reference proteome</keyword>
<dbReference type="GO" id="GO:0032259">
    <property type="term" value="P:methylation"/>
    <property type="evidence" value="ECO:0007669"/>
    <property type="project" value="UniProtKB-KW"/>
</dbReference>
<feature type="domain" description="Methyltransferase small" evidence="1">
    <location>
        <begin position="98"/>
        <end position="175"/>
    </location>
</feature>
<dbReference type="Pfam" id="PF05175">
    <property type="entry name" value="MTS"/>
    <property type="match status" value="1"/>
</dbReference>
<keyword evidence="2" id="KW-0808">Transferase</keyword>
<dbReference type="AlphaFoldDB" id="H5TLQ3"/>
<dbReference type="RefSeq" id="WP_007238648.1">
    <property type="nucleotide sequence ID" value="NZ_BAFB01000108.1"/>
</dbReference>
<dbReference type="InterPro" id="IPR007848">
    <property type="entry name" value="Small_mtfrase_dom"/>
</dbReference>
<name>H5TLQ3_GORO1</name>
<dbReference type="GO" id="GO:0008168">
    <property type="term" value="F:methyltransferase activity"/>
    <property type="evidence" value="ECO:0007669"/>
    <property type="project" value="UniProtKB-KW"/>
</dbReference>
<evidence type="ECO:0000259" key="1">
    <source>
        <dbReference type="Pfam" id="PF05175"/>
    </source>
</evidence>
<dbReference type="PANTHER" id="PTHR18895">
    <property type="entry name" value="HEMK METHYLTRANSFERASE"/>
    <property type="match status" value="1"/>
</dbReference>
<protein>
    <submittedName>
        <fullName evidence="2">Methyltransferase</fullName>
    </submittedName>
</protein>
<proteinExistence type="predicted"/>
<keyword evidence="2" id="KW-0489">Methyltransferase</keyword>
<accession>H5TLQ3</accession>
<organism evidence="2 3">
    <name type="scientific">Gordonia otitidis (strain DSM 44809 / CCUG 52243 / JCM 12355 / NBRC 100426 / IFM 10032)</name>
    <dbReference type="NCBI Taxonomy" id="1108044"/>
    <lineage>
        <taxon>Bacteria</taxon>
        <taxon>Bacillati</taxon>
        <taxon>Actinomycetota</taxon>
        <taxon>Actinomycetes</taxon>
        <taxon>Mycobacteriales</taxon>
        <taxon>Gordoniaceae</taxon>
        <taxon>Gordonia</taxon>
    </lineage>
</organism>
<dbReference type="PANTHER" id="PTHR18895:SF74">
    <property type="entry name" value="MTRF1L RELEASE FACTOR GLUTAMINE METHYLTRANSFERASE"/>
    <property type="match status" value="1"/>
</dbReference>